<dbReference type="Proteomes" id="UP000276133">
    <property type="component" value="Unassembled WGS sequence"/>
</dbReference>
<dbReference type="EMBL" id="REGN01005212">
    <property type="protein sequence ID" value="RNA14312.1"/>
    <property type="molecule type" value="Genomic_DNA"/>
</dbReference>
<protein>
    <submittedName>
        <fullName evidence="1">Uncharacterized protein</fullName>
    </submittedName>
</protein>
<organism evidence="1 2">
    <name type="scientific">Brachionus plicatilis</name>
    <name type="common">Marine rotifer</name>
    <name type="synonym">Brachionus muelleri</name>
    <dbReference type="NCBI Taxonomy" id="10195"/>
    <lineage>
        <taxon>Eukaryota</taxon>
        <taxon>Metazoa</taxon>
        <taxon>Spiralia</taxon>
        <taxon>Gnathifera</taxon>
        <taxon>Rotifera</taxon>
        <taxon>Eurotatoria</taxon>
        <taxon>Monogononta</taxon>
        <taxon>Pseudotrocha</taxon>
        <taxon>Ploima</taxon>
        <taxon>Brachionidae</taxon>
        <taxon>Brachionus</taxon>
    </lineage>
</organism>
<keyword evidence="2" id="KW-1185">Reference proteome</keyword>
<gene>
    <name evidence="1" type="ORF">BpHYR1_032955</name>
</gene>
<comment type="caution">
    <text evidence="1">The sequence shown here is derived from an EMBL/GenBank/DDBJ whole genome shotgun (WGS) entry which is preliminary data.</text>
</comment>
<evidence type="ECO:0000313" key="1">
    <source>
        <dbReference type="EMBL" id="RNA14312.1"/>
    </source>
</evidence>
<dbReference type="AlphaFoldDB" id="A0A3M7QSM0"/>
<evidence type="ECO:0000313" key="2">
    <source>
        <dbReference type="Proteomes" id="UP000276133"/>
    </source>
</evidence>
<accession>A0A3M7QSM0</accession>
<sequence length="114" mass="13591">MDFKKKAIQRKDSKDGYFPKRDLKNGNFRGIHSYEITLKKSLLDRAFKRVITRTEPKIRSKDGYFRINNVLEIPLKMSIARKDFKKGIFNKPIFDIKERTTNKAVKRKDNKKKI</sequence>
<reference evidence="1 2" key="1">
    <citation type="journal article" date="2018" name="Sci. Rep.">
        <title>Genomic signatures of local adaptation to the degree of environmental predictability in rotifers.</title>
        <authorList>
            <person name="Franch-Gras L."/>
            <person name="Hahn C."/>
            <person name="Garcia-Roger E.M."/>
            <person name="Carmona M.J."/>
            <person name="Serra M."/>
            <person name="Gomez A."/>
        </authorList>
    </citation>
    <scope>NUCLEOTIDE SEQUENCE [LARGE SCALE GENOMIC DNA]</scope>
    <source>
        <strain evidence="1">HYR1</strain>
    </source>
</reference>
<proteinExistence type="predicted"/>
<name>A0A3M7QSM0_BRAPC</name>